<gene>
    <name evidence="2" type="ORF">FGO68_gene7511</name>
</gene>
<protein>
    <recommendedName>
        <fullName evidence="4">Peptidase A1 domain-containing protein</fullName>
    </recommendedName>
</protein>
<name>A0A8J8NH82_HALGN</name>
<dbReference type="AlphaFoldDB" id="A0A8J8NH82"/>
<feature type="chain" id="PRO_5035160383" description="Peptidase A1 domain-containing protein" evidence="1">
    <location>
        <begin position="22"/>
        <end position="141"/>
    </location>
</feature>
<feature type="signal peptide" evidence="1">
    <location>
        <begin position="1"/>
        <end position="21"/>
    </location>
</feature>
<evidence type="ECO:0000313" key="2">
    <source>
        <dbReference type="EMBL" id="TNV74260.1"/>
    </source>
</evidence>
<evidence type="ECO:0000313" key="3">
    <source>
        <dbReference type="Proteomes" id="UP000785679"/>
    </source>
</evidence>
<accession>A0A8J8NH82</accession>
<dbReference type="EMBL" id="RRYP01017224">
    <property type="protein sequence ID" value="TNV74260.1"/>
    <property type="molecule type" value="Genomic_DNA"/>
</dbReference>
<evidence type="ECO:0000256" key="1">
    <source>
        <dbReference type="SAM" id="SignalP"/>
    </source>
</evidence>
<evidence type="ECO:0008006" key="4">
    <source>
        <dbReference type="Google" id="ProtNLM"/>
    </source>
</evidence>
<dbReference type="Proteomes" id="UP000785679">
    <property type="component" value="Unassembled WGS sequence"/>
</dbReference>
<comment type="caution">
    <text evidence="2">The sequence shown here is derived from an EMBL/GenBank/DDBJ whole genome shotgun (WGS) entry which is preliminary data.</text>
</comment>
<organism evidence="2 3">
    <name type="scientific">Halteria grandinella</name>
    <dbReference type="NCBI Taxonomy" id="5974"/>
    <lineage>
        <taxon>Eukaryota</taxon>
        <taxon>Sar</taxon>
        <taxon>Alveolata</taxon>
        <taxon>Ciliophora</taxon>
        <taxon>Intramacronucleata</taxon>
        <taxon>Spirotrichea</taxon>
        <taxon>Stichotrichia</taxon>
        <taxon>Sporadotrichida</taxon>
        <taxon>Halteriidae</taxon>
        <taxon>Halteria</taxon>
    </lineage>
</organism>
<keyword evidence="1" id="KW-0732">Signal</keyword>
<keyword evidence="3" id="KW-1185">Reference proteome</keyword>
<sequence length="141" mass="15285">MCNYFTKLALLLLVLPHRTLQYCTTAQAPFPKVVGGVTESTYIYQVDYNQATEYLVGVGESYEQELRGDALGASTKPIVLAYTSEASSYAWGKVFGSFGVGSAFTGVKINRAGTRLVIATFSTLRYLIVMDITNGDVLSAT</sequence>
<proteinExistence type="predicted"/>
<reference evidence="2" key="1">
    <citation type="submission" date="2019-06" db="EMBL/GenBank/DDBJ databases">
        <authorList>
            <person name="Zheng W."/>
        </authorList>
    </citation>
    <scope>NUCLEOTIDE SEQUENCE</scope>
    <source>
        <strain evidence="2">QDHG01</strain>
    </source>
</reference>